<comment type="similarity">
    <text evidence="2 11">Belongs to the mitochondrial carrier (TC 2.A.29) family.</text>
</comment>
<keyword evidence="8" id="KW-0496">Mitochondrion</keyword>
<dbReference type="SUPFAM" id="SSF103506">
    <property type="entry name" value="Mitochondrial carrier"/>
    <property type="match status" value="1"/>
</dbReference>
<dbReference type="PANTHER" id="PTHR45928">
    <property type="entry name" value="RE38146P"/>
    <property type="match status" value="1"/>
</dbReference>
<dbReference type="Pfam" id="PF00153">
    <property type="entry name" value="Mito_carr"/>
    <property type="match status" value="3"/>
</dbReference>
<feature type="repeat" description="Solcar" evidence="10">
    <location>
        <begin position="1"/>
        <end position="90"/>
    </location>
</feature>
<dbReference type="EMBL" id="JAHIBW010000010">
    <property type="protein sequence ID" value="KAG7307397.1"/>
    <property type="molecule type" value="Genomic_DNA"/>
</dbReference>
<keyword evidence="4 10" id="KW-0812">Transmembrane</keyword>
<evidence type="ECO:0000256" key="4">
    <source>
        <dbReference type="ARBA" id="ARBA00022692"/>
    </source>
</evidence>
<gene>
    <name evidence="12" type="ORF">JYU34_007583</name>
</gene>
<evidence type="ECO:0000256" key="11">
    <source>
        <dbReference type="RuleBase" id="RU000488"/>
    </source>
</evidence>
<protein>
    <submittedName>
        <fullName evidence="12">Uncharacterized protein</fullName>
    </submittedName>
</protein>
<dbReference type="PROSITE" id="PS50920">
    <property type="entry name" value="SOLCAR"/>
    <property type="match status" value="3"/>
</dbReference>
<reference evidence="12 13" key="1">
    <citation type="submission" date="2021-06" db="EMBL/GenBank/DDBJ databases">
        <title>A haploid diamondback moth (Plutella xylostella L.) genome assembly resolves 31 chromosomes and identifies a diamide resistance mutation.</title>
        <authorList>
            <person name="Ward C.M."/>
            <person name="Perry K.D."/>
            <person name="Baker G."/>
            <person name="Powis K."/>
            <person name="Heckel D.G."/>
            <person name="Baxter S.W."/>
        </authorList>
    </citation>
    <scope>NUCLEOTIDE SEQUENCE [LARGE SCALE GENOMIC DNA]</scope>
    <source>
        <strain evidence="12 13">LV</strain>
        <tissue evidence="12">Single pupa</tissue>
    </source>
</reference>
<evidence type="ECO:0000256" key="1">
    <source>
        <dbReference type="ARBA" id="ARBA00004448"/>
    </source>
</evidence>
<feature type="repeat" description="Solcar" evidence="10">
    <location>
        <begin position="100"/>
        <end position="193"/>
    </location>
</feature>
<keyword evidence="5" id="KW-0677">Repeat</keyword>
<dbReference type="InterPro" id="IPR018108">
    <property type="entry name" value="MCP_transmembrane"/>
</dbReference>
<evidence type="ECO:0000256" key="3">
    <source>
        <dbReference type="ARBA" id="ARBA00022448"/>
    </source>
</evidence>
<evidence type="ECO:0000256" key="7">
    <source>
        <dbReference type="ARBA" id="ARBA00022989"/>
    </source>
</evidence>
<sequence>MDFIVGGLAGAGATIITNPMDVVKTRLQLQGELRVLERGAARYRGMLHALYLIARTDGMMALQSGLAPAMLLGFSMNSVRLGLYHISEVNGWTHTAEGTVSIHKAMFWSCVAGAASGVAANPASVVKTRIQAAAHPSIAVGRQHRYKGTLDAFSTIYRTEGVRGYFAGLTATCSRLAVGSAAQLTTFSTSKQALVSHGVCEHSPFALAFAASAISGVVVALVICPFDVATVRLYNQGSEKTQGGLLYNGVIDCLRKIYRTEGLYGLYKGVGPLYLRIAPHTTLSLVIWDMLNNILAKDS</sequence>
<keyword evidence="6" id="KW-0999">Mitochondrion inner membrane</keyword>
<dbReference type="Proteomes" id="UP000823941">
    <property type="component" value="Chromosome 10"/>
</dbReference>
<evidence type="ECO:0000256" key="5">
    <source>
        <dbReference type="ARBA" id="ARBA00022737"/>
    </source>
</evidence>
<evidence type="ECO:0000256" key="6">
    <source>
        <dbReference type="ARBA" id="ARBA00022792"/>
    </source>
</evidence>
<accession>A0ABQ7QQU5</accession>
<dbReference type="PANTHER" id="PTHR45928:SF1">
    <property type="entry name" value="RE38146P"/>
    <property type="match status" value="1"/>
</dbReference>
<organism evidence="12 13">
    <name type="scientific">Plutella xylostella</name>
    <name type="common">Diamondback moth</name>
    <name type="synonym">Plutella maculipennis</name>
    <dbReference type="NCBI Taxonomy" id="51655"/>
    <lineage>
        <taxon>Eukaryota</taxon>
        <taxon>Metazoa</taxon>
        <taxon>Ecdysozoa</taxon>
        <taxon>Arthropoda</taxon>
        <taxon>Hexapoda</taxon>
        <taxon>Insecta</taxon>
        <taxon>Pterygota</taxon>
        <taxon>Neoptera</taxon>
        <taxon>Endopterygota</taxon>
        <taxon>Lepidoptera</taxon>
        <taxon>Glossata</taxon>
        <taxon>Ditrysia</taxon>
        <taxon>Yponomeutoidea</taxon>
        <taxon>Plutellidae</taxon>
        <taxon>Plutella</taxon>
    </lineage>
</organism>
<keyword evidence="13" id="KW-1185">Reference proteome</keyword>
<comment type="caution">
    <text evidence="12">The sequence shown here is derived from an EMBL/GenBank/DDBJ whole genome shotgun (WGS) entry which is preliminary data.</text>
</comment>
<evidence type="ECO:0000313" key="12">
    <source>
        <dbReference type="EMBL" id="KAG7307397.1"/>
    </source>
</evidence>
<evidence type="ECO:0000256" key="10">
    <source>
        <dbReference type="PROSITE-ProRule" id="PRU00282"/>
    </source>
</evidence>
<evidence type="ECO:0000256" key="8">
    <source>
        <dbReference type="ARBA" id="ARBA00023128"/>
    </source>
</evidence>
<feature type="repeat" description="Solcar" evidence="10">
    <location>
        <begin position="203"/>
        <end position="294"/>
    </location>
</feature>
<keyword evidence="3 11" id="KW-0813">Transport</keyword>
<keyword evidence="7" id="KW-1133">Transmembrane helix</keyword>
<dbReference type="Gene3D" id="1.50.40.10">
    <property type="entry name" value="Mitochondrial carrier domain"/>
    <property type="match status" value="1"/>
</dbReference>
<dbReference type="InterPro" id="IPR023395">
    <property type="entry name" value="MCP_dom_sf"/>
</dbReference>
<evidence type="ECO:0000313" key="13">
    <source>
        <dbReference type="Proteomes" id="UP000823941"/>
    </source>
</evidence>
<dbReference type="InterPro" id="IPR051508">
    <property type="entry name" value="Mito_Carrier_Antiporter"/>
</dbReference>
<evidence type="ECO:0000256" key="2">
    <source>
        <dbReference type="ARBA" id="ARBA00006375"/>
    </source>
</evidence>
<comment type="subcellular location">
    <subcellularLocation>
        <location evidence="1">Mitochondrion inner membrane</location>
        <topology evidence="1">Multi-pass membrane protein</topology>
    </subcellularLocation>
</comment>
<name>A0ABQ7QQU5_PLUXY</name>
<evidence type="ECO:0000256" key="9">
    <source>
        <dbReference type="ARBA" id="ARBA00023136"/>
    </source>
</evidence>
<keyword evidence="9 10" id="KW-0472">Membrane</keyword>
<proteinExistence type="inferred from homology"/>